<accession>A0A4Y8IC39</accession>
<protein>
    <submittedName>
        <fullName evidence="1">Uncharacterized protein</fullName>
    </submittedName>
</protein>
<keyword evidence="2" id="KW-1185">Reference proteome</keyword>
<dbReference type="AlphaFoldDB" id="A0A4Y8IC39"/>
<evidence type="ECO:0000313" key="2">
    <source>
        <dbReference type="Proteomes" id="UP000297975"/>
    </source>
</evidence>
<dbReference type="Proteomes" id="UP000297975">
    <property type="component" value="Unassembled WGS sequence"/>
</dbReference>
<reference evidence="1 2" key="1">
    <citation type="submission" date="2019-03" db="EMBL/GenBank/DDBJ databases">
        <authorList>
            <person name="He R.-H."/>
        </authorList>
    </citation>
    <scope>NUCLEOTIDE SEQUENCE [LARGE SCALE GENOMIC DNA]</scope>
    <source>
        <strain evidence="2">SH 714</strain>
    </source>
</reference>
<comment type="caution">
    <text evidence="1">The sequence shown here is derived from an EMBL/GenBank/DDBJ whole genome shotgun (WGS) entry which is preliminary data.</text>
</comment>
<name>A0A4Y8IC39_9BACI</name>
<evidence type="ECO:0000313" key="1">
    <source>
        <dbReference type="EMBL" id="TFB12614.1"/>
    </source>
</evidence>
<gene>
    <name evidence="1" type="ORF">E3U55_17170</name>
</gene>
<proteinExistence type="predicted"/>
<sequence length="114" mass="12978">MKDNHIIVTYEKAGEDFLYVAIIKQTNSGLKWIKNSDAITFPINRIAAEGTPIVTIVRPRDEDYKAVKVFGKPAKSVTYYKDVSDKVTLEFKYWIAYTDKNPDSTAGDIELIKE</sequence>
<organism evidence="1 2">
    <name type="scientific">Filobacillus milosensis</name>
    <dbReference type="NCBI Taxonomy" id="94137"/>
    <lineage>
        <taxon>Bacteria</taxon>
        <taxon>Bacillati</taxon>
        <taxon>Bacillota</taxon>
        <taxon>Bacilli</taxon>
        <taxon>Bacillales</taxon>
        <taxon>Bacillaceae</taxon>
        <taxon>Filobacillus</taxon>
    </lineage>
</organism>
<dbReference type="EMBL" id="SOPW01000059">
    <property type="protein sequence ID" value="TFB12614.1"/>
    <property type="molecule type" value="Genomic_DNA"/>
</dbReference>